<organism evidence="2 3">
    <name type="scientific">Trametes pubescens</name>
    <name type="common">White-rot fungus</name>
    <dbReference type="NCBI Taxonomy" id="154538"/>
    <lineage>
        <taxon>Eukaryota</taxon>
        <taxon>Fungi</taxon>
        <taxon>Dikarya</taxon>
        <taxon>Basidiomycota</taxon>
        <taxon>Agaricomycotina</taxon>
        <taxon>Agaricomycetes</taxon>
        <taxon>Polyporales</taxon>
        <taxon>Polyporaceae</taxon>
        <taxon>Trametes</taxon>
    </lineage>
</organism>
<feature type="region of interest" description="Disordered" evidence="1">
    <location>
        <begin position="131"/>
        <end position="180"/>
    </location>
</feature>
<evidence type="ECO:0000256" key="1">
    <source>
        <dbReference type="SAM" id="MobiDB-lite"/>
    </source>
</evidence>
<keyword evidence="3" id="KW-1185">Reference proteome</keyword>
<dbReference type="EMBL" id="MNAD01000957">
    <property type="protein sequence ID" value="OJT09292.1"/>
    <property type="molecule type" value="Genomic_DNA"/>
</dbReference>
<dbReference type="STRING" id="154538.A0A1M2VP38"/>
<dbReference type="AlphaFoldDB" id="A0A1M2VP38"/>
<comment type="caution">
    <text evidence="2">The sequence shown here is derived from an EMBL/GenBank/DDBJ whole genome shotgun (WGS) entry which is preliminary data.</text>
</comment>
<feature type="compositionally biased region" description="Basic and acidic residues" evidence="1">
    <location>
        <begin position="322"/>
        <end position="333"/>
    </location>
</feature>
<dbReference type="OMA" id="GAPRAMY"/>
<feature type="compositionally biased region" description="Basic and acidic residues" evidence="1">
    <location>
        <begin position="157"/>
        <end position="166"/>
    </location>
</feature>
<dbReference type="OrthoDB" id="6359816at2759"/>
<feature type="compositionally biased region" description="Pro residues" evidence="1">
    <location>
        <begin position="91"/>
        <end position="101"/>
    </location>
</feature>
<evidence type="ECO:0000313" key="3">
    <source>
        <dbReference type="Proteomes" id="UP000184267"/>
    </source>
</evidence>
<accession>A0A1M2VP38</accession>
<dbReference type="Proteomes" id="UP000184267">
    <property type="component" value="Unassembled WGS sequence"/>
</dbReference>
<feature type="compositionally biased region" description="Polar residues" evidence="1">
    <location>
        <begin position="80"/>
        <end position="89"/>
    </location>
</feature>
<reference evidence="2 3" key="1">
    <citation type="submission" date="2016-10" db="EMBL/GenBank/DDBJ databases">
        <title>Genome sequence of the basidiomycete white-rot fungus Trametes pubescens.</title>
        <authorList>
            <person name="Makela M.R."/>
            <person name="Granchi Z."/>
            <person name="Peng M."/>
            <person name="De Vries R.P."/>
            <person name="Grigoriev I."/>
            <person name="Riley R."/>
            <person name="Hilden K."/>
        </authorList>
    </citation>
    <scope>NUCLEOTIDE SEQUENCE [LARGE SCALE GENOMIC DNA]</scope>
    <source>
        <strain evidence="2 3">FBCC735</strain>
    </source>
</reference>
<evidence type="ECO:0000313" key="2">
    <source>
        <dbReference type="EMBL" id="OJT09292.1"/>
    </source>
</evidence>
<proteinExistence type="predicted"/>
<feature type="compositionally biased region" description="Acidic residues" evidence="1">
    <location>
        <begin position="299"/>
        <end position="318"/>
    </location>
</feature>
<sequence>MELDFVLANLQHPDITVRLPTWIDRFARGELPECADTFGRLIHKLACNVAVPSPSGRNECPRGCAIVPMGRRRRGGQGNYGNVSASNTEPPGSPQPDPLPLPAAERHPAASPTSGIVPFWEKPIIIPFWEKTDNVPEVDGEEDKTRTDNGDPPSTEGGDKPKEPHDQQQMPPPQADTPAETVKNTTFTYKMTQNTNLEDAGQYALNASISSGRFEDLRVLAFSRRISPNRVGAPRAMYANSALVTRALPSLFQGVYCQHHSGFVVLTDREDERLDEVSDAGLALCDDISVSATYYGYSEDSDLDDDQSDGPENSDNEAESASCDRKDEDETPAKHTPPCPVAANPAEYLRRPPPKASSDVVDLSTVGPPYPHIISPAQRSCLTQPAAPGASSSRDEAEDFVSADGTTPTESEATPGPGPQVQTDAKAPPKPTLKIPEANARMALYSPLGSEGLRTIFAVDTAYGTWRAVVFYAYTHRVVFAPLRSQGFPFKPADEDDPSQLPICSPKSMYRLAMKVGHACMASCGKVSDLPRAQYGNAELERLAGDDIATKLSTQNALTELFSHFTSRYPQIRDMELNFVVAHLKHPHIVVELPTWIDRFARGELKECADTFGRLIHKLACAATAAPGGVVACPRGCAMSTVQHRCTMCGLTFS</sequence>
<gene>
    <name evidence="2" type="ORF">TRAPUB_14289</name>
</gene>
<feature type="region of interest" description="Disordered" evidence="1">
    <location>
        <begin position="297"/>
        <end position="433"/>
    </location>
</feature>
<name>A0A1M2VP38_TRAPU</name>
<feature type="region of interest" description="Disordered" evidence="1">
    <location>
        <begin position="68"/>
        <end position="115"/>
    </location>
</feature>
<protein>
    <submittedName>
        <fullName evidence="2">Uncharacterized protein</fullName>
    </submittedName>
</protein>